<accession>A0A934N6X5</accession>
<evidence type="ECO:0000313" key="8">
    <source>
        <dbReference type="Proteomes" id="UP000606991"/>
    </source>
</evidence>
<evidence type="ECO:0000256" key="5">
    <source>
        <dbReference type="ARBA" id="ARBA00023136"/>
    </source>
</evidence>
<gene>
    <name evidence="7" type="ORF">JF886_13675</name>
</gene>
<sequence length="348" mass="36916">MSPSSAVAEPAVDAGAMTPPSRLLNRRTIISLVAAAIIVAVAVWRAPINWSDAWSRIRHATLGLYVAALLVYYASFLVRTWRWKLLLRNAGEDQPTLPLLPILMVSFFVNCVVPAKMGDIYRAYLARLRQHVPAARALGTIIAERLLDLVVLMVLLLVAGAIVFHDRAPAVLIPYLVAGVAVCAAGIGAILVMRAGRGQRLLRLLPEAVFHRYESFRMGTVDSFRNMPVLVALTALVWIMESARLACVVYALGDGSSLGAAQLLLIALVAALLTTVPFLPGGLGLVEAGMVGVLVSVGGLGREAALSIALLDRSISYGSVVIIGAVVFAVLHVRVPRPVDSAVTGAAP</sequence>
<dbReference type="InterPro" id="IPR022791">
    <property type="entry name" value="L-PG_synthase/AglD"/>
</dbReference>
<dbReference type="EMBL" id="JAEKNS010000137">
    <property type="protein sequence ID" value="MBJ7595879.1"/>
    <property type="molecule type" value="Genomic_DNA"/>
</dbReference>
<dbReference type="PANTHER" id="PTHR39087:SF2">
    <property type="entry name" value="UPF0104 MEMBRANE PROTEIN MJ1595"/>
    <property type="match status" value="1"/>
</dbReference>
<dbReference type="AlphaFoldDB" id="A0A934N6X5"/>
<evidence type="ECO:0000256" key="6">
    <source>
        <dbReference type="SAM" id="Phobius"/>
    </source>
</evidence>
<keyword evidence="3 6" id="KW-0812">Transmembrane</keyword>
<feature type="transmembrane region" description="Helical" evidence="6">
    <location>
        <begin position="258"/>
        <end position="279"/>
    </location>
</feature>
<proteinExistence type="predicted"/>
<feature type="transmembrane region" description="Helical" evidence="6">
    <location>
        <begin position="60"/>
        <end position="78"/>
    </location>
</feature>
<protein>
    <submittedName>
        <fullName evidence="7">Flippase-like domain-containing protein</fullName>
    </submittedName>
</protein>
<keyword evidence="5 6" id="KW-0472">Membrane</keyword>
<dbReference type="PANTHER" id="PTHR39087">
    <property type="entry name" value="UPF0104 MEMBRANE PROTEIN MJ1595"/>
    <property type="match status" value="1"/>
</dbReference>
<evidence type="ECO:0000256" key="1">
    <source>
        <dbReference type="ARBA" id="ARBA00004651"/>
    </source>
</evidence>
<feature type="transmembrane region" description="Helical" evidence="6">
    <location>
        <begin position="315"/>
        <end position="333"/>
    </location>
</feature>
<feature type="transmembrane region" description="Helical" evidence="6">
    <location>
        <begin position="98"/>
        <end position="115"/>
    </location>
</feature>
<name>A0A934N6X5_9BACT</name>
<evidence type="ECO:0000256" key="3">
    <source>
        <dbReference type="ARBA" id="ARBA00022692"/>
    </source>
</evidence>
<organism evidence="7 8">
    <name type="scientific">Candidatus Aeolococcus gillhamiae</name>
    <dbReference type="NCBI Taxonomy" id="3127015"/>
    <lineage>
        <taxon>Bacteria</taxon>
        <taxon>Bacillati</taxon>
        <taxon>Candidatus Dormiibacterota</taxon>
        <taxon>Candidatus Dormibacteria</taxon>
        <taxon>Candidatus Aeolococcales</taxon>
        <taxon>Candidatus Aeolococcaceae</taxon>
        <taxon>Candidatus Aeolococcus</taxon>
    </lineage>
</organism>
<comment type="caution">
    <text evidence="7">The sequence shown here is derived from an EMBL/GenBank/DDBJ whole genome shotgun (WGS) entry which is preliminary data.</text>
</comment>
<reference evidence="7 8" key="1">
    <citation type="submission" date="2020-10" db="EMBL/GenBank/DDBJ databases">
        <title>Ca. Dormibacterota MAGs.</title>
        <authorList>
            <person name="Montgomery K."/>
        </authorList>
    </citation>
    <scope>NUCLEOTIDE SEQUENCE [LARGE SCALE GENOMIC DNA]</scope>
    <source>
        <strain evidence="7">SC8812_S17_18</strain>
    </source>
</reference>
<keyword evidence="2" id="KW-1003">Cell membrane</keyword>
<feature type="transmembrane region" description="Helical" evidence="6">
    <location>
        <begin position="171"/>
        <end position="193"/>
    </location>
</feature>
<evidence type="ECO:0000256" key="4">
    <source>
        <dbReference type="ARBA" id="ARBA00022989"/>
    </source>
</evidence>
<dbReference type="NCBIfam" id="TIGR00374">
    <property type="entry name" value="flippase-like domain"/>
    <property type="match status" value="1"/>
</dbReference>
<dbReference type="GO" id="GO:0005886">
    <property type="term" value="C:plasma membrane"/>
    <property type="evidence" value="ECO:0007669"/>
    <property type="project" value="UniProtKB-SubCell"/>
</dbReference>
<evidence type="ECO:0000313" key="7">
    <source>
        <dbReference type="EMBL" id="MBJ7595879.1"/>
    </source>
</evidence>
<dbReference type="Proteomes" id="UP000606991">
    <property type="component" value="Unassembled WGS sequence"/>
</dbReference>
<evidence type="ECO:0000256" key="2">
    <source>
        <dbReference type="ARBA" id="ARBA00022475"/>
    </source>
</evidence>
<dbReference type="Pfam" id="PF03706">
    <property type="entry name" value="LPG_synthase_TM"/>
    <property type="match status" value="1"/>
</dbReference>
<comment type="subcellular location">
    <subcellularLocation>
        <location evidence="1">Cell membrane</location>
        <topology evidence="1">Multi-pass membrane protein</topology>
    </subcellularLocation>
</comment>
<feature type="transmembrane region" description="Helical" evidence="6">
    <location>
        <begin position="146"/>
        <end position="165"/>
    </location>
</feature>
<keyword evidence="4 6" id="KW-1133">Transmembrane helix</keyword>
<dbReference type="RefSeq" id="WP_337313404.1">
    <property type="nucleotide sequence ID" value="NZ_JAEKNS010000137.1"/>
</dbReference>
<feature type="transmembrane region" description="Helical" evidence="6">
    <location>
        <begin position="29"/>
        <end position="48"/>
    </location>
</feature>